<dbReference type="Gene3D" id="1.10.8.60">
    <property type="match status" value="1"/>
</dbReference>
<evidence type="ECO:0000259" key="7">
    <source>
        <dbReference type="PROSITE" id="PS50045"/>
    </source>
</evidence>
<keyword evidence="5" id="KW-0804">Transcription</keyword>
<dbReference type="CDD" id="cd00009">
    <property type="entry name" value="AAA"/>
    <property type="match status" value="1"/>
</dbReference>
<dbReference type="Gene3D" id="3.40.50.300">
    <property type="entry name" value="P-loop containing nucleotide triphosphate hydrolases"/>
    <property type="match status" value="1"/>
</dbReference>
<feature type="domain" description="Sigma-54 factor interaction" evidence="7">
    <location>
        <begin position="206"/>
        <end position="435"/>
    </location>
</feature>
<dbReference type="EMBL" id="JAOTIF010000018">
    <property type="protein sequence ID" value="MCU7551120.1"/>
    <property type="molecule type" value="Genomic_DNA"/>
</dbReference>
<dbReference type="PANTHER" id="PTHR32071">
    <property type="entry name" value="TRANSCRIPTIONAL REGULATORY PROTEIN"/>
    <property type="match status" value="1"/>
</dbReference>
<dbReference type="GO" id="GO:0006355">
    <property type="term" value="P:regulation of DNA-templated transcription"/>
    <property type="evidence" value="ECO:0007669"/>
    <property type="project" value="InterPro"/>
</dbReference>
<dbReference type="PROSITE" id="PS00675">
    <property type="entry name" value="SIGMA54_INTERACT_1"/>
    <property type="match status" value="1"/>
</dbReference>
<dbReference type="GO" id="GO:0005524">
    <property type="term" value="F:ATP binding"/>
    <property type="evidence" value="ECO:0007669"/>
    <property type="project" value="UniProtKB-KW"/>
</dbReference>
<dbReference type="SMART" id="SM00382">
    <property type="entry name" value="AAA"/>
    <property type="match status" value="1"/>
</dbReference>
<evidence type="ECO:0000256" key="6">
    <source>
        <dbReference type="SAM" id="Coils"/>
    </source>
</evidence>
<feature type="coiled-coil region" evidence="6">
    <location>
        <begin position="169"/>
        <end position="196"/>
    </location>
</feature>
<dbReference type="InterPro" id="IPR003018">
    <property type="entry name" value="GAF"/>
</dbReference>
<keyword evidence="4" id="KW-0238">DNA-binding</keyword>
<dbReference type="InterPro" id="IPR002078">
    <property type="entry name" value="Sigma_54_int"/>
</dbReference>
<dbReference type="InterPro" id="IPR025943">
    <property type="entry name" value="Sigma_54_int_dom_ATP-bd_2"/>
</dbReference>
<accession>A0A9X3B8R4</accession>
<evidence type="ECO:0000256" key="3">
    <source>
        <dbReference type="ARBA" id="ARBA00023015"/>
    </source>
</evidence>
<sequence>MLACCVRRGRDCYGESELPLLFGISSLLNQTKDIKDVMYPILELMSQYINTRRSMITILNRKSSKIFIEDAYGLTPQAKARGVYSLGEGITGMVVKTGCSIVIPDISKDSRFLNKTGFDLLRNQGASFVCVPIQADDGTIGTISIFRFKTDNFSVSQDQKTLSIIGSLIAQSVKMRQEQIEELEKLKRENEKLSEALRGINKPANIIGNSGKMQEVYQLLHTVAPTNATVLIRGESGVGKELIAEAIHNASSRAGMPFIKVNCSALPENLIESELFGHEKGSFTGAEGLRKGRFELAEKGTIFLDEIGDLPLSTQVKLLRVLQQREFDRVGGTKTLKADVRVIAATNRNLEELIKENKFREDLFYRINVFPIYVPPLRERRNDIPALADHFVAKFNRINGSRIKRISSCAIDLLMLYKWPGNIRELENCIERACILSTDEVIRSVNLPPTLQTAESSHTERKGTLEKVLEGVEKQMIIDTLTGTKGNMAKAAEIMGITERILGLRIRKYEINPRLYKSLRSNKIQENEYY</sequence>
<keyword evidence="1" id="KW-0547">Nucleotide-binding</keyword>
<gene>
    <name evidence="8" type="ORF">OCK74_18515</name>
</gene>
<evidence type="ECO:0000256" key="5">
    <source>
        <dbReference type="ARBA" id="ARBA00023163"/>
    </source>
</evidence>
<reference evidence="8" key="1">
    <citation type="submission" date="2022-09" db="EMBL/GenBank/DDBJ databases">
        <authorList>
            <person name="Yuan C."/>
            <person name="Ke Z."/>
        </authorList>
    </citation>
    <scope>NUCLEOTIDE SEQUENCE</scope>
    <source>
        <strain evidence="8">LB-8</strain>
    </source>
</reference>
<dbReference type="Gene3D" id="1.10.10.60">
    <property type="entry name" value="Homeodomain-like"/>
    <property type="match status" value="1"/>
</dbReference>
<keyword evidence="3" id="KW-0805">Transcription regulation</keyword>
<evidence type="ECO:0000256" key="1">
    <source>
        <dbReference type="ARBA" id="ARBA00022741"/>
    </source>
</evidence>
<dbReference type="Pfam" id="PF02954">
    <property type="entry name" value="HTH_8"/>
    <property type="match status" value="1"/>
</dbReference>
<dbReference type="Pfam" id="PF25601">
    <property type="entry name" value="AAA_lid_14"/>
    <property type="match status" value="1"/>
</dbReference>
<reference evidence="8" key="2">
    <citation type="submission" date="2023-04" db="EMBL/GenBank/DDBJ databases">
        <title>Paracnuella aquatica gen. nov., sp. nov., a member of the family Chitinophagaceae isolated from a hot spring.</title>
        <authorList>
            <person name="Wang C."/>
        </authorList>
    </citation>
    <scope>NUCLEOTIDE SEQUENCE</scope>
    <source>
        <strain evidence="8">LB-8</strain>
    </source>
</reference>
<evidence type="ECO:0000256" key="2">
    <source>
        <dbReference type="ARBA" id="ARBA00022840"/>
    </source>
</evidence>
<dbReference type="Pfam" id="PF00158">
    <property type="entry name" value="Sigma54_activat"/>
    <property type="match status" value="1"/>
</dbReference>
<dbReference type="PRINTS" id="PR01590">
    <property type="entry name" value="HTHFIS"/>
</dbReference>
<organism evidence="8 9">
    <name type="scientific">Paraflavisolibacter caeni</name>
    <dbReference type="NCBI Taxonomy" id="2982496"/>
    <lineage>
        <taxon>Bacteria</taxon>
        <taxon>Pseudomonadati</taxon>
        <taxon>Bacteroidota</taxon>
        <taxon>Chitinophagia</taxon>
        <taxon>Chitinophagales</taxon>
        <taxon>Chitinophagaceae</taxon>
        <taxon>Paraflavisolibacter</taxon>
    </lineage>
</organism>
<dbReference type="InterPro" id="IPR029016">
    <property type="entry name" value="GAF-like_dom_sf"/>
</dbReference>
<dbReference type="PROSITE" id="PS00676">
    <property type="entry name" value="SIGMA54_INTERACT_2"/>
    <property type="match status" value="1"/>
</dbReference>
<keyword evidence="9" id="KW-1185">Reference proteome</keyword>
<dbReference type="AlphaFoldDB" id="A0A9X3B8R4"/>
<dbReference type="InterPro" id="IPR003593">
    <property type="entry name" value="AAA+_ATPase"/>
</dbReference>
<dbReference type="PANTHER" id="PTHR32071:SF57">
    <property type="entry name" value="C4-DICARBOXYLATE TRANSPORT TRANSCRIPTIONAL REGULATORY PROTEIN DCTD"/>
    <property type="match status" value="1"/>
</dbReference>
<dbReference type="InterPro" id="IPR027417">
    <property type="entry name" value="P-loop_NTPase"/>
</dbReference>
<evidence type="ECO:0000313" key="8">
    <source>
        <dbReference type="EMBL" id="MCU7551120.1"/>
    </source>
</evidence>
<dbReference type="FunFam" id="3.40.50.300:FF:000006">
    <property type="entry name" value="DNA-binding transcriptional regulator NtrC"/>
    <property type="match status" value="1"/>
</dbReference>
<protein>
    <submittedName>
        <fullName evidence="8">Sigma 54-interacting transcriptional regulator</fullName>
    </submittedName>
</protein>
<dbReference type="SMART" id="SM00065">
    <property type="entry name" value="GAF"/>
    <property type="match status" value="1"/>
</dbReference>
<dbReference type="InterPro" id="IPR058031">
    <property type="entry name" value="AAA_lid_NorR"/>
</dbReference>
<dbReference type="Pfam" id="PF01590">
    <property type="entry name" value="GAF"/>
    <property type="match status" value="1"/>
</dbReference>
<dbReference type="Gene3D" id="3.30.450.40">
    <property type="match status" value="1"/>
</dbReference>
<proteinExistence type="predicted"/>
<dbReference type="Proteomes" id="UP001155483">
    <property type="component" value="Unassembled WGS sequence"/>
</dbReference>
<evidence type="ECO:0000313" key="9">
    <source>
        <dbReference type="Proteomes" id="UP001155483"/>
    </source>
</evidence>
<comment type="caution">
    <text evidence="8">The sequence shown here is derived from an EMBL/GenBank/DDBJ whole genome shotgun (WGS) entry which is preliminary data.</text>
</comment>
<evidence type="ECO:0000256" key="4">
    <source>
        <dbReference type="ARBA" id="ARBA00023125"/>
    </source>
</evidence>
<dbReference type="SUPFAM" id="SSF46689">
    <property type="entry name" value="Homeodomain-like"/>
    <property type="match status" value="1"/>
</dbReference>
<dbReference type="SUPFAM" id="SSF52540">
    <property type="entry name" value="P-loop containing nucleoside triphosphate hydrolases"/>
    <property type="match status" value="1"/>
</dbReference>
<dbReference type="SUPFAM" id="SSF55781">
    <property type="entry name" value="GAF domain-like"/>
    <property type="match status" value="1"/>
</dbReference>
<dbReference type="PROSITE" id="PS50045">
    <property type="entry name" value="SIGMA54_INTERACT_4"/>
    <property type="match status" value="1"/>
</dbReference>
<name>A0A9X3B8R4_9BACT</name>
<dbReference type="GO" id="GO:0043565">
    <property type="term" value="F:sequence-specific DNA binding"/>
    <property type="evidence" value="ECO:0007669"/>
    <property type="project" value="InterPro"/>
</dbReference>
<dbReference type="InterPro" id="IPR009057">
    <property type="entry name" value="Homeodomain-like_sf"/>
</dbReference>
<dbReference type="RefSeq" id="WP_279298559.1">
    <property type="nucleotide sequence ID" value="NZ_JAOTIF010000018.1"/>
</dbReference>
<keyword evidence="2" id="KW-0067">ATP-binding</keyword>
<dbReference type="InterPro" id="IPR025944">
    <property type="entry name" value="Sigma_54_int_dom_CS"/>
</dbReference>
<dbReference type="InterPro" id="IPR025662">
    <property type="entry name" value="Sigma_54_int_dom_ATP-bd_1"/>
</dbReference>
<dbReference type="PROSITE" id="PS00688">
    <property type="entry name" value="SIGMA54_INTERACT_3"/>
    <property type="match status" value="1"/>
</dbReference>
<dbReference type="InterPro" id="IPR002197">
    <property type="entry name" value="HTH_Fis"/>
</dbReference>
<keyword evidence="6" id="KW-0175">Coiled coil</keyword>